<dbReference type="AlphaFoldDB" id="L1NJ55"/>
<gene>
    <name evidence="1" type="ORF">HMPREF9134_00022</name>
</gene>
<dbReference type="Proteomes" id="UP000010408">
    <property type="component" value="Unassembled WGS sequence"/>
</dbReference>
<organism evidence="1 2">
    <name type="scientific">Porphyromonas catoniae F0037</name>
    <dbReference type="NCBI Taxonomy" id="1127696"/>
    <lineage>
        <taxon>Bacteria</taxon>
        <taxon>Pseudomonadati</taxon>
        <taxon>Bacteroidota</taxon>
        <taxon>Bacteroidia</taxon>
        <taxon>Bacteroidales</taxon>
        <taxon>Porphyromonadaceae</taxon>
        <taxon>Porphyromonas</taxon>
    </lineage>
</organism>
<reference evidence="1 2" key="1">
    <citation type="submission" date="2012-05" db="EMBL/GenBank/DDBJ databases">
        <authorList>
            <person name="Weinstock G."/>
            <person name="Sodergren E."/>
            <person name="Lobos E.A."/>
            <person name="Fulton L."/>
            <person name="Fulton R."/>
            <person name="Courtney L."/>
            <person name="Fronick C."/>
            <person name="O'Laughlin M."/>
            <person name="Godfrey J."/>
            <person name="Wilson R.M."/>
            <person name="Miner T."/>
            <person name="Farmer C."/>
            <person name="Delehaunty K."/>
            <person name="Cordes M."/>
            <person name="Minx P."/>
            <person name="Tomlinson C."/>
            <person name="Chen J."/>
            <person name="Wollam A."/>
            <person name="Pepin K.H."/>
            <person name="Bhonagiri V."/>
            <person name="Zhang X."/>
            <person name="Suruliraj S."/>
            <person name="Warren W."/>
            <person name="Mitreva M."/>
            <person name="Mardis E.R."/>
            <person name="Wilson R.K."/>
        </authorList>
    </citation>
    <scope>NUCLEOTIDE SEQUENCE [LARGE SCALE GENOMIC DNA]</scope>
    <source>
        <strain evidence="1 2">F0037</strain>
    </source>
</reference>
<evidence type="ECO:0000313" key="1">
    <source>
        <dbReference type="EMBL" id="EKY03356.1"/>
    </source>
</evidence>
<dbReference type="EMBL" id="AMEQ01000002">
    <property type="protein sequence ID" value="EKY03356.1"/>
    <property type="molecule type" value="Genomic_DNA"/>
</dbReference>
<dbReference type="HOGENOM" id="CLU_3237496_0_0_10"/>
<protein>
    <submittedName>
        <fullName evidence="1">Uncharacterized protein</fullName>
    </submittedName>
</protein>
<comment type="caution">
    <text evidence="1">The sequence shown here is derived from an EMBL/GenBank/DDBJ whole genome shotgun (WGS) entry which is preliminary data.</text>
</comment>
<evidence type="ECO:0000313" key="2">
    <source>
        <dbReference type="Proteomes" id="UP000010408"/>
    </source>
</evidence>
<accession>L1NJ55</accession>
<proteinExistence type="predicted"/>
<sequence length="43" mass="4756">MLIKNHIYLYSGAALEGRVLSLLGHAVPNYMELSIRETASHSV</sequence>
<name>L1NJ55_9PORP</name>